<dbReference type="GO" id="GO:0009035">
    <property type="term" value="F:type I site-specific deoxyribonuclease activity"/>
    <property type="evidence" value="ECO:0007669"/>
    <property type="project" value="UniProtKB-EC"/>
</dbReference>
<dbReference type="SMART" id="SM00487">
    <property type="entry name" value="DEXDc"/>
    <property type="match status" value="1"/>
</dbReference>
<dbReference type="Pfam" id="PF08463">
    <property type="entry name" value="EcoEI_R_C"/>
    <property type="match status" value="1"/>
</dbReference>
<organism evidence="4 5">
    <name type="scientific">Leptothoe spongobia TAU-MAC 1115</name>
    <dbReference type="NCBI Taxonomy" id="1967444"/>
    <lineage>
        <taxon>Bacteria</taxon>
        <taxon>Bacillati</taxon>
        <taxon>Cyanobacteriota</taxon>
        <taxon>Cyanophyceae</taxon>
        <taxon>Nodosilineales</taxon>
        <taxon>Cymatolegaceae</taxon>
        <taxon>Leptothoe</taxon>
        <taxon>Leptothoe spongobia</taxon>
    </lineage>
</organism>
<evidence type="ECO:0000313" key="4">
    <source>
        <dbReference type="EMBL" id="MBT9316109.1"/>
    </source>
</evidence>
<reference evidence="4" key="2">
    <citation type="journal article" date="2021" name="Mar. Drugs">
        <title>Genome Reduction and Secondary Metabolism of the Marine Sponge-Associated Cyanobacterium Leptothoe.</title>
        <authorList>
            <person name="Konstantinou D."/>
            <person name="Popin R.V."/>
            <person name="Fewer D.P."/>
            <person name="Sivonen K."/>
            <person name="Gkelis S."/>
        </authorList>
    </citation>
    <scope>NUCLEOTIDE SEQUENCE</scope>
    <source>
        <strain evidence="4">TAU-MAC 1115</strain>
    </source>
</reference>
<dbReference type="EMBL" id="JADOES010000021">
    <property type="protein sequence ID" value="MBT9316109.1"/>
    <property type="molecule type" value="Genomic_DNA"/>
</dbReference>
<dbReference type="GO" id="GO:0005524">
    <property type="term" value="F:ATP binding"/>
    <property type="evidence" value="ECO:0007669"/>
    <property type="project" value="UniProtKB-KW"/>
</dbReference>
<feature type="coiled-coil region" evidence="1">
    <location>
        <begin position="145"/>
        <end position="221"/>
    </location>
</feature>
<dbReference type="Pfam" id="PF13643">
    <property type="entry name" value="DUF4145"/>
    <property type="match status" value="1"/>
</dbReference>
<feature type="domain" description="Helicase C-terminal" evidence="3">
    <location>
        <begin position="706"/>
        <end position="896"/>
    </location>
</feature>
<dbReference type="InterPro" id="IPR013670">
    <property type="entry name" value="EcoEI_R_C_dom"/>
</dbReference>
<dbReference type="CDD" id="cd18032">
    <property type="entry name" value="DEXHc_RE_I_III_res"/>
    <property type="match status" value="1"/>
</dbReference>
<dbReference type="SUPFAM" id="SSF52540">
    <property type="entry name" value="P-loop containing nucleoside triphosphate hydrolases"/>
    <property type="match status" value="2"/>
</dbReference>
<evidence type="ECO:0000313" key="5">
    <source>
        <dbReference type="Proteomes" id="UP000717364"/>
    </source>
</evidence>
<dbReference type="GO" id="GO:0009307">
    <property type="term" value="P:DNA restriction-modification system"/>
    <property type="evidence" value="ECO:0007669"/>
    <property type="project" value="UniProtKB-KW"/>
</dbReference>
<keyword evidence="5" id="KW-1185">Reference proteome</keyword>
<evidence type="ECO:0000259" key="2">
    <source>
        <dbReference type="PROSITE" id="PS51192"/>
    </source>
</evidence>
<evidence type="ECO:0000259" key="3">
    <source>
        <dbReference type="PROSITE" id="PS51194"/>
    </source>
</evidence>
<name>A0A947DGT1_9CYAN</name>
<dbReference type="InterPro" id="IPR007409">
    <property type="entry name" value="Restrct_endonuc_type1_HsdR_N"/>
</dbReference>
<gene>
    <name evidence="4" type="primary">hsdR</name>
    <name evidence="4" type="ORF">IXB50_11830</name>
</gene>
<dbReference type="InterPro" id="IPR050742">
    <property type="entry name" value="Helicase_Restrict-Modif_Enz"/>
</dbReference>
<keyword evidence="4" id="KW-0540">Nuclease</keyword>
<dbReference type="InterPro" id="IPR014001">
    <property type="entry name" value="Helicase_ATP-bd"/>
</dbReference>
<dbReference type="InterPro" id="IPR025285">
    <property type="entry name" value="DUF4145"/>
</dbReference>
<comment type="caution">
    <text evidence="4">The sequence shown here is derived from an EMBL/GenBank/DDBJ whole genome shotgun (WGS) entry which is preliminary data.</text>
</comment>
<dbReference type="Pfam" id="PF04313">
    <property type="entry name" value="HSDR_N"/>
    <property type="match status" value="1"/>
</dbReference>
<dbReference type="NCBIfam" id="NF008521">
    <property type="entry name" value="PRK11448.1"/>
    <property type="match status" value="1"/>
</dbReference>
<keyword evidence="4" id="KW-0255">Endonuclease</keyword>
<accession>A0A947DGT1</accession>
<evidence type="ECO:0000256" key="1">
    <source>
        <dbReference type="SAM" id="Coils"/>
    </source>
</evidence>
<sequence>MQVSRNFAFLKVHSIELVRLGSLAEQYFANDPNTCLIKLRQFAEGLAQLVAAKVGLYEQPGEKQVDLLRRLKFRGAVTGQVADVFHEIRKQGNAATHESYDNKGVALNCLKYAKSLGVWFHRNYGGAQGFQAGPFVPPSDPAEKNAAIKQELERLEAELAASKTEQQAAMDQAALSQSQAAEEAELRQLAEQMLVEAETQAEDAQAKIAEISEKFKAQLNAMQAEAVETPAQEIQQLVVESQRDEQNLDLDERATRKLIDAKLAAAGWEVDSETLTYGKGVRPQKNKNMAIAEWPTANGRADYILFAGLQGVGAVEAKRQGKDVYGAIDQAKRYSRGYEVKGDERLIAGYPWQDYCVPFVFATNGGEYLKQLETKSGIWFCDVRRPENLRRPIGSWYRPEGLLGLLQQDNDKAHEQLQQAAFDYDFELRPYQIKAIQAVESALADGRRELLLAMATGTGKTKTCIAMVYRLLKTKRFRRVLFLVDRTALGEQATGAFEETKMENLQTFAEIFDLKSLKEQTPDRDTKVHIATVQSFVKRLLYADDGTPAITTDQYDCVVVDECHRGYLLDRELSENELTFRDFGDYVSKYRQVLDYFDAVKIGLTATPALHTNEIFGKPVYTYSYREAVIDGFLIDHEPAHRIRTALSEDGMVWQVGDQVKYIDPQTGKIDLTQAPDEIRVEVEQFNRRVITESFNQVVCDALADQIDPTLREMGKTLIFCVNEDHAILVTALFKQALQERYEGIGDDDVVKITGASDKPLELIRRYKNEVSPRVAVTVDLMTTGIDVPEICNLVFLRRVKSRILYEQMLGRATRKCDHIDKQVFRVFDAVDLYSAIQDFSTMKPVVVNPAISFSQLVDELGQVTKPDAVSEILDQIQAKLQRKQRHLSETQKEIIESLAAMPVEELASHLKQQSPEAAADWLKSRQQIAEILDRRDGGRRPKIISDHPDELRSVTQDFRAGEAEGAYTMPGDYLESFKDFINNSQNEIPALLVVTQRPRDLTREQLKALRVQLDAAGYSETRLRSAWRNQTNEDIAASIIGFIRQAAMGDPLVPYGERVQKAMKKILASQPWTAPQRKWLERIGKQLEKEYVVDRAALDQGAFKREGGFQRLNKVFKGKLEQVLSDINQALWGDEVG</sequence>
<dbReference type="InterPro" id="IPR006935">
    <property type="entry name" value="Helicase/UvrB_N"/>
</dbReference>
<feature type="domain" description="Helicase ATP-binding" evidence="2">
    <location>
        <begin position="441"/>
        <end position="626"/>
    </location>
</feature>
<dbReference type="Gene3D" id="3.40.50.300">
    <property type="entry name" value="P-loop containing nucleotide triphosphate hydrolases"/>
    <property type="match status" value="2"/>
</dbReference>
<dbReference type="Pfam" id="PF04851">
    <property type="entry name" value="ResIII"/>
    <property type="match status" value="1"/>
</dbReference>
<dbReference type="InterPro" id="IPR027417">
    <property type="entry name" value="P-loop_NTPase"/>
</dbReference>
<dbReference type="PROSITE" id="PS51192">
    <property type="entry name" value="HELICASE_ATP_BIND_1"/>
    <property type="match status" value="1"/>
</dbReference>
<keyword evidence="1" id="KW-0175">Coiled coil</keyword>
<dbReference type="GO" id="GO:0003677">
    <property type="term" value="F:DNA binding"/>
    <property type="evidence" value="ECO:0007669"/>
    <property type="project" value="UniProtKB-KW"/>
</dbReference>
<dbReference type="AlphaFoldDB" id="A0A947DGT1"/>
<dbReference type="GO" id="GO:0005829">
    <property type="term" value="C:cytosol"/>
    <property type="evidence" value="ECO:0007669"/>
    <property type="project" value="TreeGrafter"/>
</dbReference>
<dbReference type="RefSeq" id="WP_215609179.1">
    <property type="nucleotide sequence ID" value="NZ_JADOES010000021.1"/>
</dbReference>
<keyword evidence="4" id="KW-0378">Hydrolase</keyword>
<dbReference type="InterPro" id="IPR001650">
    <property type="entry name" value="Helicase_C-like"/>
</dbReference>
<dbReference type="EC" id="3.1.21.3" evidence="4"/>
<proteinExistence type="predicted"/>
<dbReference type="PROSITE" id="PS51194">
    <property type="entry name" value="HELICASE_CTER"/>
    <property type="match status" value="1"/>
</dbReference>
<dbReference type="Proteomes" id="UP000717364">
    <property type="component" value="Unassembled WGS sequence"/>
</dbReference>
<dbReference type="PANTHER" id="PTHR47396">
    <property type="entry name" value="TYPE I RESTRICTION ENZYME ECOKI R PROTEIN"/>
    <property type="match status" value="1"/>
</dbReference>
<protein>
    <submittedName>
        <fullName evidence="4">Type I restriction-modification system endonuclease</fullName>
        <ecNumber evidence="4">3.1.21.3</ecNumber>
    </submittedName>
</protein>
<dbReference type="Gene3D" id="3.90.1570.30">
    <property type="match status" value="1"/>
</dbReference>
<reference evidence="4" key="1">
    <citation type="submission" date="2020-11" db="EMBL/GenBank/DDBJ databases">
        <authorList>
            <person name="Konstantinou D."/>
            <person name="Gkelis S."/>
            <person name="Popin R."/>
            <person name="Fewer D."/>
            <person name="Sivonen K."/>
        </authorList>
    </citation>
    <scope>NUCLEOTIDE SEQUENCE</scope>
    <source>
        <strain evidence="4">TAU-MAC 1115</strain>
    </source>
</reference>
<dbReference type="Pfam" id="PF00271">
    <property type="entry name" value="Helicase_C"/>
    <property type="match status" value="1"/>
</dbReference>
<dbReference type="CDD" id="cd18799">
    <property type="entry name" value="SF2_C_EcoAI-like"/>
    <property type="match status" value="1"/>
</dbReference>
<dbReference type="PANTHER" id="PTHR47396:SF1">
    <property type="entry name" value="ATP-DEPENDENT HELICASE IRC3-RELATED"/>
    <property type="match status" value="1"/>
</dbReference>